<dbReference type="InterPro" id="IPR052362">
    <property type="entry name" value="HTH-GbsR_regulator"/>
</dbReference>
<dbReference type="CDD" id="cd00090">
    <property type="entry name" value="HTH_ARSR"/>
    <property type="match status" value="1"/>
</dbReference>
<dbReference type="InterPro" id="IPR011991">
    <property type="entry name" value="ArsR-like_HTH"/>
</dbReference>
<organism evidence="5 6">
    <name type="scientific">Acidianus hospitalis</name>
    <dbReference type="NCBI Taxonomy" id="563177"/>
    <lineage>
        <taxon>Archaea</taxon>
        <taxon>Thermoproteota</taxon>
        <taxon>Thermoprotei</taxon>
        <taxon>Sulfolobales</taxon>
        <taxon>Sulfolobaceae</taxon>
        <taxon>Acidianus</taxon>
    </lineage>
</organism>
<keyword evidence="2" id="KW-0238">DNA-binding</keyword>
<dbReference type="GO" id="GO:0003677">
    <property type="term" value="F:DNA binding"/>
    <property type="evidence" value="ECO:0007669"/>
    <property type="project" value="UniProtKB-KW"/>
</dbReference>
<dbReference type="Pfam" id="PF12802">
    <property type="entry name" value="MarR_2"/>
    <property type="match status" value="1"/>
</dbReference>
<dbReference type="EMBL" id="QEFD01000206">
    <property type="protein sequence ID" value="PVU74538.1"/>
    <property type="molecule type" value="Genomic_DNA"/>
</dbReference>
<dbReference type="PANTHER" id="PTHR38465:SF1">
    <property type="entry name" value="HTH-TYPE TRANSCRIPTIONAL REGULATOR MJ1563-RELATED"/>
    <property type="match status" value="1"/>
</dbReference>
<feature type="domain" description="HTH marR-type" evidence="4">
    <location>
        <begin position="23"/>
        <end position="81"/>
    </location>
</feature>
<dbReference type="GO" id="GO:0003700">
    <property type="term" value="F:DNA-binding transcription factor activity"/>
    <property type="evidence" value="ECO:0007669"/>
    <property type="project" value="InterPro"/>
</dbReference>
<dbReference type="PANTHER" id="PTHR38465">
    <property type="entry name" value="HTH-TYPE TRANSCRIPTIONAL REGULATOR MJ1563-RELATED"/>
    <property type="match status" value="1"/>
</dbReference>
<comment type="caution">
    <text evidence="5">The sequence shown here is derived from an EMBL/GenBank/DDBJ whole genome shotgun (WGS) entry which is preliminary data.</text>
</comment>
<protein>
    <submittedName>
        <fullName evidence="5">TrmB family transcriptional regulator</fullName>
    </submittedName>
</protein>
<evidence type="ECO:0000256" key="2">
    <source>
        <dbReference type="ARBA" id="ARBA00023125"/>
    </source>
</evidence>
<dbReference type="InterPro" id="IPR036388">
    <property type="entry name" value="WH-like_DNA-bd_sf"/>
</dbReference>
<evidence type="ECO:0000313" key="6">
    <source>
        <dbReference type="Proteomes" id="UP000245638"/>
    </source>
</evidence>
<gene>
    <name evidence="5" type="ORF">DDW13_07075</name>
</gene>
<keyword evidence="1" id="KW-0805">Transcription regulation</keyword>
<dbReference type="AlphaFoldDB" id="A0A2T9X363"/>
<dbReference type="InterPro" id="IPR000835">
    <property type="entry name" value="HTH_MarR-typ"/>
</dbReference>
<reference evidence="5 6" key="1">
    <citation type="journal article" date="2015" name="Appl. Environ. Microbiol.">
        <title>Nanoarchaeota, Their Sulfolobales Host, and Nanoarchaeota Virus Distribution across Yellowstone National Park Hot Springs.</title>
        <authorList>
            <person name="Munson-McGee J.H."/>
            <person name="Field E.K."/>
            <person name="Bateson M."/>
            <person name="Rooney C."/>
            <person name="Stepanauskas R."/>
            <person name="Young M.J."/>
        </authorList>
    </citation>
    <scope>NUCLEOTIDE SEQUENCE [LARGE SCALE GENOMIC DNA]</scope>
    <source>
        <strain evidence="5">SCGC AC-742_N10</strain>
    </source>
</reference>
<evidence type="ECO:0000256" key="3">
    <source>
        <dbReference type="ARBA" id="ARBA00023163"/>
    </source>
</evidence>
<evidence type="ECO:0000256" key="1">
    <source>
        <dbReference type="ARBA" id="ARBA00023015"/>
    </source>
</evidence>
<keyword evidence="3" id="KW-0804">Transcription</keyword>
<dbReference type="Proteomes" id="UP000245638">
    <property type="component" value="Unassembled WGS sequence"/>
</dbReference>
<accession>A0A2T9X363</accession>
<sequence length="125" mass="14544">MEFKIQFPDGRQVDFHKLVEFLYGITDSEMNILHLLLFTDEKLSVEDISERLKIAKTSISKPVNILLSKGLIMRDKTEGEGKRRPKYLYYTDKNAVYNKIINDLEAIAKIFCEKYKSHVESVVAK</sequence>
<dbReference type="InterPro" id="IPR036390">
    <property type="entry name" value="WH_DNA-bd_sf"/>
</dbReference>
<dbReference type="Gene3D" id="1.10.10.10">
    <property type="entry name" value="Winged helix-like DNA-binding domain superfamily/Winged helix DNA-binding domain"/>
    <property type="match status" value="1"/>
</dbReference>
<dbReference type="SUPFAM" id="SSF46785">
    <property type="entry name" value="Winged helix' DNA-binding domain"/>
    <property type="match status" value="1"/>
</dbReference>
<proteinExistence type="predicted"/>
<evidence type="ECO:0000259" key="4">
    <source>
        <dbReference type="Pfam" id="PF12802"/>
    </source>
</evidence>
<name>A0A2T9X363_9CREN</name>
<evidence type="ECO:0000313" key="5">
    <source>
        <dbReference type="EMBL" id="PVU74538.1"/>
    </source>
</evidence>